<organism evidence="1 2">
    <name type="scientific">Agrobacterium vitis</name>
    <name type="common">Rhizobium vitis</name>
    <dbReference type="NCBI Taxonomy" id="373"/>
    <lineage>
        <taxon>Bacteria</taxon>
        <taxon>Pseudomonadati</taxon>
        <taxon>Pseudomonadota</taxon>
        <taxon>Alphaproteobacteria</taxon>
        <taxon>Hyphomicrobiales</taxon>
        <taxon>Rhizobiaceae</taxon>
        <taxon>Rhizobium/Agrobacterium group</taxon>
        <taxon>Agrobacterium</taxon>
    </lineage>
</organism>
<gene>
    <name evidence="1" type="ORF">DXT89_23420</name>
</gene>
<evidence type="ECO:0000313" key="1">
    <source>
        <dbReference type="EMBL" id="KAA3521069.1"/>
    </source>
</evidence>
<evidence type="ECO:0000313" key="2">
    <source>
        <dbReference type="Proteomes" id="UP000436911"/>
    </source>
</evidence>
<evidence type="ECO:0008006" key="3">
    <source>
        <dbReference type="Google" id="ProtNLM"/>
    </source>
</evidence>
<dbReference type="EMBL" id="QUSG01000022">
    <property type="protein sequence ID" value="KAA3521069.1"/>
    <property type="molecule type" value="Genomic_DNA"/>
</dbReference>
<dbReference type="Proteomes" id="UP000436911">
    <property type="component" value="Unassembled WGS sequence"/>
</dbReference>
<protein>
    <recommendedName>
        <fullName evidence="3">AMP-dependent synthetase/ligase domain-containing protein</fullName>
    </recommendedName>
</protein>
<name>A0A368P008_AGRVI</name>
<dbReference type="SUPFAM" id="SSF56801">
    <property type="entry name" value="Acetyl-CoA synthetase-like"/>
    <property type="match status" value="1"/>
</dbReference>
<reference evidence="1 2" key="1">
    <citation type="submission" date="2018-08" db="EMBL/GenBank/DDBJ databases">
        <title>Genome sequencing of Agrobacterium vitis strain ICMP 10754.</title>
        <authorList>
            <person name="Visnovsky S.B."/>
            <person name="Pitman A.R."/>
        </authorList>
    </citation>
    <scope>NUCLEOTIDE SEQUENCE [LARGE SCALE GENOMIC DNA]</scope>
    <source>
        <strain evidence="1 2">ICMP 10754</strain>
    </source>
</reference>
<accession>A0A368P008</accession>
<dbReference type="AlphaFoldDB" id="A0A368P008"/>
<comment type="caution">
    <text evidence="1">The sequence shown here is derived from an EMBL/GenBank/DDBJ whole genome shotgun (WGS) entry which is preliminary data.</text>
</comment>
<dbReference type="Gene3D" id="3.40.50.980">
    <property type="match status" value="1"/>
</dbReference>
<proteinExistence type="predicted"/>
<sequence>MTIQAKVHATDVPTVGDSVPRDAQGAREIGFELPDIYNASAILFDNLARGRADHVAVTGPAGTRTYAELCAEACRFGNALLGAELTSGDRVLLFLDCWFPRGTEPVRRIISIEN</sequence>